<organism evidence="6 7">
    <name type="scientific">Arsukibacterium tuosuense</name>
    <dbReference type="NCBI Taxonomy" id="1323745"/>
    <lineage>
        <taxon>Bacteria</taxon>
        <taxon>Pseudomonadati</taxon>
        <taxon>Pseudomonadota</taxon>
        <taxon>Gammaproteobacteria</taxon>
        <taxon>Chromatiales</taxon>
        <taxon>Chromatiaceae</taxon>
        <taxon>Arsukibacterium</taxon>
    </lineage>
</organism>
<evidence type="ECO:0000256" key="1">
    <source>
        <dbReference type="ARBA" id="ARBA00022737"/>
    </source>
</evidence>
<dbReference type="Pfam" id="PF20148">
    <property type="entry name" value="DUF6531"/>
    <property type="match status" value="1"/>
</dbReference>
<evidence type="ECO:0000259" key="5">
    <source>
        <dbReference type="Pfam" id="PF25023"/>
    </source>
</evidence>
<dbReference type="InterPro" id="IPR022385">
    <property type="entry name" value="Rhs_assc_core"/>
</dbReference>
<keyword evidence="7" id="KW-1185">Reference proteome</keyword>
<name>A0A285I782_9GAMM</name>
<dbReference type="Pfam" id="PF25023">
    <property type="entry name" value="TEN_YD-shell"/>
    <property type="match status" value="3"/>
</dbReference>
<proteinExistence type="predicted"/>
<reference evidence="7" key="1">
    <citation type="submission" date="2017-09" db="EMBL/GenBank/DDBJ databases">
        <authorList>
            <person name="Varghese N."/>
            <person name="Submissions S."/>
        </authorList>
    </citation>
    <scope>NUCLEOTIDE SEQUENCE [LARGE SCALE GENOMIC DNA]</scope>
    <source>
        <strain evidence="7">CGMCC 1.12461</strain>
    </source>
</reference>
<feature type="domain" description="Teneurin-like YD-shell" evidence="5">
    <location>
        <begin position="433"/>
        <end position="580"/>
    </location>
</feature>
<evidence type="ECO:0000256" key="2">
    <source>
        <dbReference type="SAM" id="MobiDB-lite"/>
    </source>
</evidence>
<gene>
    <name evidence="6" type="ORF">SAMN06297280_0506</name>
</gene>
<evidence type="ECO:0000259" key="3">
    <source>
        <dbReference type="Pfam" id="PF14220"/>
    </source>
</evidence>
<dbReference type="InterPro" id="IPR031325">
    <property type="entry name" value="RHS_repeat"/>
</dbReference>
<evidence type="ECO:0000313" key="6">
    <source>
        <dbReference type="EMBL" id="SNY42936.1"/>
    </source>
</evidence>
<dbReference type="InterPro" id="IPR006530">
    <property type="entry name" value="YD"/>
</dbReference>
<dbReference type="PANTHER" id="PTHR32305:SF15">
    <property type="entry name" value="PROTEIN RHSA-RELATED"/>
    <property type="match status" value="1"/>
</dbReference>
<feature type="domain" description="Teneurin-like YD-shell" evidence="5">
    <location>
        <begin position="878"/>
        <end position="1165"/>
    </location>
</feature>
<feature type="domain" description="DUF6531" evidence="4">
    <location>
        <begin position="166"/>
        <end position="244"/>
    </location>
</feature>
<feature type="region of interest" description="Disordered" evidence="2">
    <location>
        <begin position="938"/>
        <end position="959"/>
    </location>
</feature>
<dbReference type="Pfam" id="PF14220">
    <property type="entry name" value="DUF4329"/>
    <property type="match status" value="1"/>
</dbReference>
<dbReference type="Proteomes" id="UP000219353">
    <property type="component" value="Unassembled WGS sequence"/>
</dbReference>
<evidence type="ECO:0000313" key="7">
    <source>
        <dbReference type="Proteomes" id="UP000219353"/>
    </source>
</evidence>
<accession>A0A285I782</accession>
<dbReference type="NCBIfam" id="TIGR01643">
    <property type="entry name" value="YD_repeat_2x"/>
    <property type="match status" value="4"/>
</dbReference>
<feature type="domain" description="DUF4329" evidence="3">
    <location>
        <begin position="1210"/>
        <end position="1338"/>
    </location>
</feature>
<keyword evidence="1" id="KW-0677">Repeat</keyword>
<dbReference type="Gene3D" id="2.180.10.10">
    <property type="entry name" value="RHS repeat-associated core"/>
    <property type="match status" value="3"/>
</dbReference>
<dbReference type="InterPro" id="IPR056823">
    <property type="entry name" value="TEN-like_YD-shell"/>
</dbReference>
<feature type="compositionally biased region" description="Polar residues" evidence="2">
    <location>
        <begin position="944"/>
        <end position="954"/>
    </location>
</feature>
<dbReference type="InterPro" id="IPR025479">
    <property type="entry name" value="DUF4329"/>
</dbReference>
<dbReference type="Pfam" id="PF05593">
    <property type="entry name" value="RHS_repeat"/>
    <property type="match status" value="1"/>
</dbReference>
<dbReference type="NCBIfam" id="TIGR03696">
    <property type="entry name" value="Rhs_assc_core"/>
    <property type="match status" value="1"/>
</dbReference>
<dbReference type="EMBL" id="OBEB01000001">
    <property type="protein sequence ID" value="SNY42936.1"/>
    <property type="molecule type" value="Genomic_DNA"/>
</dbReference>
<dbReference type="OrthoDB" id="9816400at2"/>
<feature type="region of interest" description="Disordered" evidence="2">
    <location>
        <begin position="110"/>
        <end position="141"/>
    </location>
</feature>
<protein>
    <submittedName>
        <fullName evidence="6">RHS repeat-associated core domain-containing protein</fullName>
    </submittedName>
</protein>
<feature type="domain" description="Teneurin-like YD-shell" evidence="5">
    <location>
        <begin position="646"/>
        <end position="810"/>
    </location>
</feature>
<dbReference type="PANTHER" id="PTHR32305">
    <property type="match status" value="1"/>
</dbReference>
<dbReference type="RefSeq" id="WP_097109770.1">
    <property type="nucleotide sequence ID" value="NZ_OBEB01000001.1"/>
</dbReference>
<dbReference type="SUPFAM" id="SSF69322">
    <property type="entry name" value="Tricorn protease domain 2"/>
    <property type="match status" value="1"/>
</dbReference>
<dbReference type="PRINTS" id="PR00394">
    <property type="entry name" value="RHSPROTEIN"/>
</dbReference>
<evidence type="ECO:0000259" key="4">
    <source>
        <dbReference type="Pfam" id="PF20148"/>
    </source>
</evidence>
<sequence>MAAHSLTLKSRSGKMYLFCTESQGQSGTPLQFASRDAATNWIRQSFDRSASQSDSIRHVYQWFCSQLVAADLAAPWSAVRDAELCRTLASALQEGKLLILQLPERKAVLTAPESVTPPPASSKTLERGGKATDAPAAATDSVVSEQVGANAASQQTPETAKVETCGDPVSMCTGEEILELTDFELAGPLPMAWRRTYRSSQSHQNIGFGYGWRSNFNLYIDSVTDEAGTVSLQLVNEEGRQLHFTMPAPGQTSYQLAEELALRAETDGSLVLLKPDNSHWVFVPAVKTAQNEHNRCWVLHQVMDSVGRCLQLYYNQQSRLSRIDYTGKKGIELHYNSAGLLCRIEAVSLSKSNKSDKGSQATGIVLAQYYYNDEDELISAVNSGAETEKYQYSQHLLTVRQRASGFCHYFSWQGSGPAARCVRNWGDNGIYDYRFSYDDTNHSATSIDGNGHRWQYFHNERNLLLKKVAPDGATWQYSWNKQGKKTTETSPDGSKTRFYYNDNGQLVTLEQADGAITHFQYNELGQRSVIIDAEGRQWRREYSAAGLLLAETGPDDLVTRYQYGSNNQLERVYLPGGSIQRLLWSDESQLLALKHNDALTRYSYDSLGRLNGVVDASGLVTEYHYNLAGKLLKQVQYPADKTAEPLEQHFSYDSSGRLLTTTNANGDVIERQYGGLSQPTSLLQADGSAFNYQYDNERNLTAIMRSDGARYQLEYDAQERPVRLQGFDGRQQHFQYDLNGLIASVRDGSKRQLKVKRDKRGRITEQTALHGQSLASNHFHYDKIGRVLRASNGQRKLRFNYHLNGQPTEIWQDDSCIAHQYNEQGKCSSTLLPDGTTLDYRYNEEGQLAQLAVDQQPLLWRTFDAAGRETAREYQSGLLLEQQFDAFNRLTTQQWCRGSQNQQRQYSYTALHQLKKVTDNQLGTTEYQYNKLDQLVSKQHSDDSGQNENHQWDSFGNPAGDGIEVKQDRLLRYHDKQFQYDDSGNQLTATVGASASASTGTNSKVAATTQQREFNGFNQLTSVSCNGVISRYEYDAFGRRSAKISGGERTEYFWDGDKLIGERSSGNSIWYIYEPGTNKPLLLLKNGEVYYYQLDQLGTPLSLTDSQNNIVWQASYSVFGKAFVTRNEINNPIRFQGQYFDSETGLHYNHFRYYDPETGRFISQDPIGLLGGINHYQYAPNHINWVDPLGLSCKEGDACKRFKTSDQAGLHIMKIANPLSKRDNLEYGGLIFKDSGGMYGFTGPIIGDEDGVNPFNGSAAVPENTVEVGYWHTHGEYSAFDENDNLIRTGDPSLDDLNSDHFSVPDIDIANARGNVSPEYKGYVGTPGDIYRGYDAKIKKHYVLEKPKHDDD</sequence>
<dbReference type="InterPro" id="IPR045351">
    <property type="entry name" value="DUF6531"/>
</dbReference>
<dbReference type="InterPro" id="IPR050708">
    <property type="entry name" value="T6SS_VgrG/RHS"/>
</dbReference>